<dbReference type="Proteomes" id="UP000061432">
    <property type="component" value="Plasmid pMaq22A_1p"/>
</dbReference>
<geneLocation type="plasmid" evidence="2">
    <name>pMaq22A_1p DNA</name>
</geneLocation>
<reference evidence="2" key="2">
    <citation type="submission" date="2015-01" db="EMBL/GenBank/DDBJ databases">
        <title>Complete genome sequence of Methylobacterium aquaticum strain 22A.</title>
        <authorList>
            <person name="Tani A."/>
            <person name="Ogura Y."/>
            <person name="Hayashi T."/>
        </authorList>
    </citation>
    <scope>NUCLEOTIDE SEQUENCE [LARGE SCALE GENOMIC DNA]</scope>
    <source>
        <strain evidence="2">MA-22A</strain>
        <plasmid evidence="2">Plasmid pMaq22A_1p DNA</plasmid>
    </source>
</reference>
<evidence type="ECO:0000313" key="2">
    <source>
        <dbReference type="Proteomes" id="UP000061432"/>
    </source>
</evidence>
<dbReference type="AlphaFoldDB" id="A0A0C6F9R3"/>
<accession>A0A0C6F9R3</accession>
<gene>
    <name evidence="1" type="ORF">Maq22A_1p36695</name>
</gene>
<protein>
    <submittedName>
        <fullName evidence="1">Uncharacterized protein</fullName>
    </submittedName>
</protein>
<sequence>MTEAVHALVRFVQATPSSPGECIMHLIQSGHPRHAAEAAFRQAVDGGVLVPDRYIVMRAGPGAEASVPLGARFSETN</sequence>
<proteinExistence type="predicted"/>
<name>A0A0C6F9R3_9HYPH</name>
<organism evidence="1 2">
    <name type="scientific">Methylobacterium aquaticum</name>
    <dbReference type="NCBI Taxonomy" id="270351"/>
    <lineage>
        <taxon>Bacteria</taxon>
        <taxon>Pseudomonadati</taxon>
        <taxon>Pseudomonadota</taxon>
        <taxon>Alphaproteobacteria</taxon>
        <taxon>Hyphomicrobiales</taxon>
        <taxon>Methylobacteriaceae</taxon>
        <taxon>Methylobacterium</taxon>
    </lineage>
</organism>
<dbReference type="RefSeq" id="WP_060850573.1">
    <property type="nucleotide sequence ID" value="NZ_AP014705.1"/>
</dbReference>
<dbReference type="KEGG" id="maqu:Maq22A_1p36695"/>
<dbReference type="PATRIC" id="fig|270351.10.peg.6616"/>
<reference evidence="1 2" key="1">
    <citation type="journal article" date="2015" name="Genome Announc.">
        <title>Complete Genome Sequence of Methylobacterium aquaticum Strain 22A, Isolated from Racomitrium japonicum Moss.</title>
        <authorList>
            <person name="Tani A."/>
            <person name="Ogura Y."/>
            <person name="Hayashi T."/>
            <person name="Kimbara K."/>
        </authorList>
    </citation>
    <scope>NUCLEOTIDE SEQUENCE [LARGE SCALE GENOMIC DNA]</scope>
    <source>
        <strain evidence="1 2">MA-22A</strain>
        <plasmid evidence="2">Plasmid pMaq22A_1p DNA</plasmid>
    </source>
</reference>
<dbReference type="EMBL" id="AP014705">
    <property type="protein sequence ID" value="BAQ49536.1"/>
    <property type="molecule type" value="Genomic_DNA"/>
</dbReference>
<evidence type="ECO:0000313" key="1">
    <source>
        <dbReference type="EMBL" id="BAQ49536.1"/>
    </source>
</evidence>
<keyword evidence="1" id="KW-0614">Plasmid</keyword>